<proteinExistence type="predicted"/>
<accession>U4LAJ3</accession>
<name>U4LAJ3_PYROM</name>
<organism evidence="2 3">
    <name type="scientific">Pyronema omphalodes (strain CBS 100304)</name>
    <name type="common">Pyronema confluens</name>
    <dbReference type="NCBI Taxonomy" id="1076935"/>
    <lineage>
        <taxon>Eukaryota</taxon>
        <taxon>Fungi</taxon>
        <taxon>Dikarya</taxon>
        <taxon>Ascomycota</taxon>
        <taxon>Pezizomycotina</taxon>
        <taxon>Pezizomycetes</taxon>
        <taxon>Pezizales</taxon>
        <taxon>Pyronemataceae</taxon>
        <taxon>Pyronema</taxon>
    </lineage>
</organism>
<evidence type="ECO:0000256" key="1">
    <source>
        <dbReference type="SAM" id="SignalP"/>
    </source>
</evidence>
<feature type="chain" id="PRO_5004651813" evidence="1">
    <location>
        <begin position="17"/>
        <end position="115"/>
    </location>
</feature>
<keyword evidence="3" id="KW-1185">Reference proteome</keyword>
<sequence>MKFIWIFMSHPASVFFLYIVHRPESTEITSQLTITSQLYQRISPSLLSIQYQPTTTNIQKIPTPSHLKYSENSYKSDTDISNITTTRRTSTLWQSSLLRFRHLCALHSTHYPKLS</sequence>
<feature type="signal peptide" evidence="1">
    <location>
        <begin position="1"/>
        <end position="16"/>
    </location>
</feature>
<gene>
    <name evidence="2" type="ORF">PCON_01545</name>
</gene>
<dbReference type="Proteomes" id="UP000018144">
    <property type="component" value="Unassembled WGS sequence"/>
</dbReference>
<dbReference type="EMBL" id="HF936161">
    <property type="protein sequence ID" value="CCX15270.1"/>
    <property type="molecule type" value="Genomic_DNA"/>
</dbReference>
<keyword evidence="1" id="KW-0732">Signal</keyword>
<evidence type="ECO:0000313" key="2">
    <source>
        <dbReference type="EMBL" id="CCX15270.1"/>
    </source>
</evidence>
<protein>
    <submittedName>
        <fullName evidence="2">Uncharacterized protein</fullName>
    </submittedName>
</protein>
<reference evidence="2 3" key="1">
    <citation type="journal article" date="2013" name="PLoS Genet.">
        <title>The genome and development-dependent transcriptomes of Pyronema confluens: a window into fungal evolution.</title>
        <authorList>
            <person name="Traeger S."/>
            <person name="Altegoer F."/>
            <person name="Freitag M."/>
            <person name="Gabaldon T."/>
            <person name="Kempken F."/>
            <person name="Kumar A."/>
            <person name="Marcet-Houben M."/>
            <person name="Poggeler S."/>
            <person name="Stajich J.E."/>
            <person name="Nowrousian M."/>
        </authorList>
    </citation>
    <scope>NUCLEOTIDE SEQUENCE [LARGE SCALE GENOMIC DNA]</scope>
    <source>
        <strain evidence="3">CBS 100304</strain>
        <tissue evidence="2">Vegetative mycelium</tissue>
    </source>
</reference>
<evidence type="ECO:0000313" key="3">
    <source>
        <dbReference type="Proteomes" id="UP000018144"/>
    </source>
</evidence>
<dbReference type="AlphaFoldDB" id="U4LAJ3"/>